<feature type="region of interest" description="Disordered" evidence="1">
    <location>
        <begin position="158"/>
        <end position="182"/>
    </location>
</feature>
<dbReference type="SUPFAM" id="SSF54427">
    <property type="entry name" value="NTF2-like"/>
    <property type="match status" value="1"/>
</dbReference>
<dbReference type="EMBL" id="LT984814">
    <property type="protein sequence ID" value="SPD68124.1"/>
    <property type="molecule type" value="Genomic_DNA"/>
</dbReference>
<dbReference type="RefSeq" id="WP_240987804.1">
    <property type="nucleotide sequence ID" value="NZ_LT976876.1"/>
</dbReference>
<evidence type="ECO:0000256" key="1">
    <source>
        <dbReference type="SAM" id="MobiDB-lite"/>
    </source>
</evidence>
<proteinExistence type="predicted"/>
<sequence>MNMPQSLTGLQERREKIVRDHFADEVRQDFDAVLSTFPHPHYELIPTGNVFDGDDEVRRYYSQSRHAFPDQRSEIIQLRHTDDAVIVEFWLLGTHRGTLNGLPATGKAFRCRMIALFLFEGESLICERIYFDSLTMMQQLLAGLPADMQARAVAGMLSPKDASTPPTAGTTTDAPSRSVPAVTTDQDRLLTLNTETEPRLPTEVPGVTITPLFLDREHGIWVLYGKFEPGTVLPKHFHTGTVHFYTTRGMWQYAEYPDDPQTAGSYLYEPGGSIHTFTVPADAPEAAEGFMVVHGANVNFVGDNYHSIMDAGAIEGAILGAVAAGMMSMPRYIRPNGGAAFSVPPV</sequence>
<dbReference type="Gene3D" id="2.60.120.10">
    <property type="entry name" value="Jelly Rolls"/>
    <property type="match status" value="1"/>
</dbReference>
<accession>A0A976AR61</accession>
<dbReference type="SUPFAM" id="SSF51182">
    <property type="entry name" value="RmlC-like cupins"/>
    <property type="match status" value="1"/>
</dbReference>
<evidence type="ECO:0000259" key="2">
    <source>
        <dbReference type="Pfam" id="PF12973"/>
    </source>
</evidence>
<dbReference type="InterPro" id="IPR009959">
    <property type="entry name" value="Cyclase_SnoaL-like"/>
</dbReference>
<protein>
    <recommendedName>
        <fullName evidence="2">ChrR-like cupin domain-containing protein</fullName>
    </recommendedName>
</protein>
<reference evidence="3 4" key="1">
    <citation type="submission" date="2018-01" db="EMBL/GenBank/DDBJ databases">
        <authorList>
            <person name="Clerissi C."/>
        </authorList>
    </citation>
    <scope>NUCLEOTIDE SEQUENCE [LARGE SCALE GENOMIC DNA]</scope>
    <source>
        <strain evidence="3">Cupriavidus taiwanensis SWF 66322</strain>
        <plasmid evidence="4">cbm2636_mp</plasmid>
    </source>
</reference>
<dbReference type="CDD" id="cd20302">
    <property type="entry name" value="cupin_DAD"/>
    <property type="match status" value="1"/>
</dbReference>
<geneLocation type="plasmid" evidence="4">
    <name>cbm2636_mp</name>
</geneLocation>
<dbReference type="Proteomes" id="UP000254259">
    <property type="component" value="Plasmid CBM2636_mp"/>
</dbReference>
<dbReference type="Gene3D" id="3.10.450.50">
    <property type="match status" value="1"/>
</dbReference>
<evidence type="ECO:0000313" key="4">
    <source>
        <dbReference type="Proteomes" id="UP000254259"/>
    </source>
</evidence>
<dbReference type="Pfam" id="PF12973">
    <property type="entry name" value="Cupin_7"/>
    <property type="match status" value="1"/>
</dbReference>
<keyword evidence="3" id="KW-0614">Plasmid</keyword>
<dbReference type="InterPro" id="IPR032710">
    <property type="entry name" value="NTF2-like_dom_sf"/>
</dbReference>
<dbReference type="InterPro" id="IPR011051">
    <property type="entry name" value="RmlC_Cupin_sf"/>
</dbReference>
<feature type="domain" description="ChrR-like cupin" evidence="2">
    <location>
        <begin position="192"/>
        <end position="296"/>
    </location>
</feature>
<evidence type="ECO:0000313" key="3">
    <source>
        <dbReference type="EMBL" id="SPD68124.1"/>
    </source>
</evidence>
<dbReference type="PANTHER" id="PTHR38436:SF1">
    <property type="entry name" value="ESTER CYCLASE"/>
    <property type="match status" value="1"/>
</dbReference>
<gene>
    <name evidence="3" type="ORF">CBM2636_MP20974</name>
</gene>
<dbReference type="PANTHER" id="PTHR38436">
    <property type="entry name" value="POLYKETIDE CYCLASE SNOAL-LIKE DOMAIN"/>
    <property type="match status" value="1"/>
</dbReference>
<dbReference type="InterPro" id="IPR014710">
    <property type="entry name" value="RmlC-like_jellyroll"/>
</dbReference>
<dbReference type="AlphaFoldDB" id="A0A976AR61"/>
<feature type="compositionally biased region" description="Low complexity" evidence="1">
    <location>
        <begin position="161"/>
        <end position="176"/>
    </location>
</feature>
<name>A0A976AR61_9BURK</name>
<dbReference type="GO" id="GO:0030638">
    <property type="term" value="P:polyketide metabolic process"/>
    <property type="evidence" value="ECO:0007669"/>
    <property type="project" value="InterPro"/>
</dbReference>
<organism evidence="3 4">
    <name type="scientific">Cupriavidus taiwanensis</name>
    <dbReference type="NCBI Taxonomy" id="164546"/>
    <lineage>
        <taxon>Bacteria</taxon>
        <taxon>Pseudomonadati</taxon>
        <taxon>Pseudomonadota</taxon>
        <taxon>Betaproteobacteria</taxon>
        <taxon>Burkholderiales</taxon>
        <taxon>Burkholderiaceae</taxon>
        <taxon>Cupriavidus</taxon>
    </lineage>
</organism>
<dbReference type="Pfam" id="PF07366">
    <property type="entry name" value="SnoaL"/>
    <property type="match status" value="1"/>
</dbReference>
<dbReference type="InterPro" id="IPR025979">
    <property type="entry name" value="ChrR-like_cupin_dom"/>
</dbReference>